<protein>
    <submittedName>
        <fullName evidence="2">Uncharacterized protein</fullName>
    </submittedName>
</protein>
<gene>
    <name evidence="2" type="ORF">ISN45_At04g023390</name>
</gene>
<sequence>MLIRVCFYIKHIKFCKTLVFKQDYRFSLQNQSTRHYFCLFPSFESLKIPLIPKITPLMETNASSEHFLPETTRPSAIINKQQPEFPASRFTFMSLVLWFDQSNFGTALLSWSVFFLLVVIVPLISHFLLVCSDCDFHHRRPYDVIVQLSLSIFAGISFVSLSIWSRKFGMRRFLFLDKLWDVSDKVRIEYEAEIQRSLKRLMIFVLPSLTLEATYRIWWYISGFNQIPYIINPILSHVVACTLQLSSWLYRNSLFIIVCILYKITCHLQTLRLDDFARCFASEITDVRSALGEHQKIRRNLRIVSHRFRRFILLSLILVTATQFMALLTTTRASVAVNIYEVGELALCSLSLVTGVFICLRSATKITHKAQSVTSLAAKWNVCATVDSFDHLDGETPTGSIIESQVSLRGNAIETSDDEEGEGDDDLDNTKIHPIYANTISYQKRQALVTYLENNKAGITVYGFLVDRSWLNTIFGIELALLLWLLNKTIVNIP</sequence>
<comment type="caution">
    <text evidence="2">The sequence shown here is derived from an EMBL/GenBank/DDBJ whole genome shotgun (WGS) entry which is preliminary data.</text>
</comment>
<feature type="transmembrane region" description="Helical" evidence="1">
    <location>
        <begin position="342"/>
        <end position="360"/>
    </location>
</feature>
<proteinExistence type="predicted"/>
<dbReference type="AlphaFoldDB" id="A0A8T2E344"/>
<organism evidence="2 3">
    <name type="scientific">Arabidopsis thaliana x Arabidopsis arenosa</name>
    <dbReference type="NCBI Taxonomy" id="1240361"/>
    <lineage>
        <taxon>Eukaryota</taxon>
        <taxon>Viridiplantae</taxon>
        <taxon>Streptophyta</taxon>
        <taxon>Embryophyta</taxon>
        <taxon>Tracheophyta</taxon>
        <taxon>Spermatophyta</taxon>
        <taxon>Magnoliopsida</taxon>
        <taxon>eudicotyledons</taxon>
        <taxon>Gunneridae</taxon>
        <taxon>Pentapetalae</taxon>
        <taxon>rosids</taxon>
        <taxon>malvids</taxon>
        <taxon>Brassicales</taxon>
        <taxon>Brassicaceae</taxon>
        <taxon>Camelineae</taxon>
        <taxon>Arabidopsis</taxon>
    </lineage>
</organism>
<evidence type="ECO:0000313" key="2">
    <source>
        <dbReference type="EMBL" id="KAG7616910.1"/>
    </source>
</evidence>
<dbReference type="InterPro" id="IPR021924">
    <property type="entry name" value="DUF3537"/>
</dbReference>
<evidence type="ECO:0000313" key="3">
    <source>
        <dbReference type="Proteomes" id="UP000694240"/>
    </source>
</evidence>
<dbReference type="PANTHER" id="PTHR31963:SF17">
    <property type="entry name" value="PROTEIN, PUTATIVE (DUF3537)-RELATED"/>
    <property type="match status" value="1"/>
</dbReference>
<dbReference type="EMBL" id="JAEFBK010000004">
    <property type="protein sequence ID" value="KAG7616910.1"/>
    <property type="molecule type" value="Genomic_DNA"/>
</dbReference>
<keyword evidence="3" id="KW-1185">Reference proteome</keyword>
<feature type="transmembrane region" description="Helical" evidence="1">
    <location>
        <begin position="311"/>
        <end position="330"/>
    </location>
</feature>
<feature type="transmembrane region" description="Helical" evidence="1">
    <location>
        <begin position="144"/>
        <end position="164"/>
    </location>
</feature>
<keyword evidence="1" id="KW-0472">Membrane</keyword>
<keyword evidence="1" id="KW-1133">Transmembrane helix</keyword>
<feature type="transmembrane region" description="Helical" evidence="1">
    <location>
        <begin position="104"/>
        <end position="124"/>
    </location>
</feature>
<keyword evidence="1" id="KW-0812">Transmembrane</keyword>
<dbReference type="PANTHER" id="PTHR31963">
    <property type="entry name" value="RAS GUANINE NUCLEOTIDE EXCHANGE FACTOR K"/>
    <property type="match status" value="1"/>
</dbReference>
<reference evidence="2 3" key="1">
    <citation type="submission" date="2020-12" db="EMBL/GenBank/DDBJ databases">
        <title>Concerted genomic and epigenomic changes stabilize Arabidopsis allopolyploids.</title>
        <authorList>
            <person name="Chen Z."/>
        </authorList>
    </citation>
    <scope>NUCLEOTIDE SEQUENCE [LARGE SCALE GENOMIC DNA]</scope>
    <source>
        <strain evidence="2">Allo738</strain>
        <tissue evidence="2">Leaf</tissue>
    </source>
</reference>
<accession>A0A8T2E344</accession>
<name>A0A8T2E344_9BRAS</name>
<dbReference type="Pfam" id="PF12056">
    <property type="entry name" value="DUF3537"/>
    <property type="match status" value="1"/>
</dbReference>
<evidence type="ECO:0000256" key="1">
    <source>
        <dbReference type="SAM" id="Phobius"/>
    </source>
</evidence>
<dbReference type="Proteomes" id="UP000694240">
    <property type="component" value="Chromosome 4"/>
</dbReference>